<protein>
    <recommendedName>
        <fullName evidence="1">PiggyBac transposable element-derived protein domain-containing protein</fullName>
    </recommendedName>
</protein>
<dbReference type="EMBL" id="KZ309494">
    <property type="protein sequence ID" value="KAG8239038.1"/>
    <property type="molecule type" value="Genomic_DNA"/>
</dbReference>
<gene>
    <name evidence="2" type="ORF">J437_LFUL018433</name>
</gene>
<reference evidence="2" key="2">
    <citation type="submission" date="2017-10" db="EMBL/GenBank/DDBJ databases">
        <title>Ladona fulva Genome sequencing and assembly.</title>
        <authorList>
            <person name="Murali S."/>
            <person name="Richards S."/>
            <person name="Bandaranaike D."/>
            <person name="Bellair M."/>
            <person name="Blankenburg K."/>
            <person name="Chao H."/>
            <person name="Dinh H."/>
            <person name="Doddapaneni H."/>
            <person name="Dugan-Rocha S."/>
            <person name="Elkadiri S."/>
            <person name="Gnanaolivu R."/>
            <person name="Hernandez B."/>
            <person name="Skinner E."/>
            <person name="Javaid M."/>
            <person name="Lee S."/>
            <person name="Li M."/>
            <person name="Ming W."/>
            <person name="Munidasa M."/>
            <person name="Muniz J."/>
            <person name="Nguyen L."/>
            <person name="Hughes D."/>
            <person name="Osuji N."/>
            <person name="Pu L.-L."/>
            <person name="Puazo M."/>
            <person name="Qu C."/>
            <person name="Quiroz J."/>
            <person name="Raj R."/>
            <person name="Weissenberger G."/>
            <person name="Xin Y."/>
            <person name="Zou X."/>
            <person name="Han Y."/>
            <person name="Worley K."/>
            <person name="Muzny D."/>
            <person name="Gibbs R."/>
        </authorList>
    </citation>
    <scope>NUCLEOTIDE SEQUENCE</scope>
    <source>
        <strain evidence="2">Sampled in the wild</strain>
    </source>
</reference>
<dbReference type="AlphaFoldDB" id="A0A8K0KVQ7"/>
<proteinExistence type="predicted"/>
<evidence type="ECO:0000313" key="3">
    <source>
        <dbReference type="Proteomes" id="UP000792457"/>
    </source>
</evidence>
<accession>A0A8K0KVQ7</accession>
<dbReference type="PANTHER" id="PTHR46599:SF3">
    <property type="entry name" value="PIGGYBAC TRANSPOSABLE ELEMENT-DERIVED PROTEIN 4"/>
    <property type="match status" value="1"/>
</dbReference>
<dbReference type="OrthoDB" id="75807at2759"/>
<organism evidence="2 3">
    <name type="scientific">Ladona fulva</name>
    <name type="common">Scarce chaser dragonfly</name>
    <name type="synonym">Libellula fulva</name>
    <dbReference type="NCBI Taxonomy" id="123851"/>
    <lineage>
        <taxon>Eukaryota</taxon>
        <taxon>Metazoa</taxon>
        <taxon>Ecdysozoa</taxon>
        <taxon>Arthropoda</taxon>
        <taxon>Hexapoda</taxon>
        <taxon>Insecta</taxon>
        <taxon>Pterygota</taxon>
        <taxon>Palaeoptera</taxon>
        <taxon>Odonata</taxon>
        <taxon>Epiprocta</taxon>
        <taxon>Anisoptera</taxon>
        <taxon>Libelluloidea</taxon>
        <taxon>Libellulidae</taxon>
        <taxon>Ladona</taxon>
    </lineage>
</organism>
<dbReference type="InterPro" id="IPR029526">
    <property type="entry name" value="PGBD"/>
</dbReference>
<reference evidence="2" key="1">
    <citation type="submission" date="2013-04" db="EMBL/GenBank/DDBJ databases">
        <authorList>
            <person name="Qu J."/>
            <person name="Murali S.C."/>
            <person name="Bandaranaike D."/>
            <person name="Bellair M."/>
            <person name="Blankenburg K."/>
            <person name="Chao H."/>
            <person name="Dinh H."/>
            <person name="Doddapaneni H."/>
            <person name="Downs B."/>
            <person name="Dugan-Rocha S."/>
            <person name="Elkadiri S."/>
            <person name="Gnanaolivu R.D."/>
            <person name="Hernandez B."/>
            <person name="Javaid M."/>
            <person name="Jayaseelan J.C."/>
            <person name="Lee S."/>
            <person name="Li M."/>
            <person name="Ming W."/>
            <person name="Munidasa M."/>
            <person name="Muniz J."/>
            <person name="Nguyen L."/>
            <person name="Ongeri F."/>
            <person name="Osuji N."/>
            <person name="Pu L.-L."/>
            <person name="Puazo M."/>
            <person name="Qu C."/>
            <person name="Quiroz J."/>
            <person name="Raj R."/>
            <person name="Weissenberger G."/>
            <person name="Xin Y."/>
            <person name="Zou X."/>
            <person name="Han Y."/>
            <person name="Richards S."/>
            <person name="Worley K."/>
            <person name="Muzny D."/>
            <person name="Gibbs R."/>
        </authorList>
    </citation>
    <scope>NUCLEOTIDE SEQUENCE</scope>
    <source>
        <strain evidence="2">Sampled in the wild</strain>
    </source>
</reference>
<feature type="domain" description="PiggyBac transposable element-derived protein" evidence="1">
    <location>
        <begin position="1"/>
        <end position="106"/>
    </location>
</feature>
<dbReference type="Proteomes" id="UP000792457">
    <property type="component" value="Unassembled WGS sequence"/>
</dbReference>
<name>A0A8K0KVQ7_LADFU</name>
<sequence length="124" mass="13864">MPQKRARFGIKTSMPCESKSGYVRLTVIYTGKGTIRGKESEKISMSTQVVKSLMEPLLDKGYYLTTDNFFTLPELAELLISRSSDTYGTVGNKERNSIGSENEKKVKFAHLKIKLNGIVALILK</sequence>
<evidence type="ECO:0000259" key="1">
    <source>
        <dbReference type="Pfam" id="PF13843"/>
    </source>
</evidence>
<comment type="caution">
    <text evidence="2">The sequence shown here is derived from an EMBL/GenBank/DDBJ whole genome shotgun (WGS) entry which is preliminary data.</text>
</comment>
<evidence type="ECO:0000313" key="2">
    <source>
        <dbReference type="EMBL" id="KAG8239038.1"/>
    </source>
</evidence>
<dbReference type="Pfam" id="PF13843">
    <property type="entry name" value="DDE_Tnp_1_7"/>
    <property type="match status" value="1"/>
</dbReference>
<dbReference type="PANTHER" id="PTHR46599">
    <property type="entry name" value="PIGGYBAC TRANSPOSABLE ELEMENT-DERIVED PROTEIN 4"/>
    <property type="match status" value="1"/>
</dbReference>
<keyword evidence="3" id="KW-1185">Reference proteome</keyword>